<dbReference type="InterPro" id="IPR007727">
    <property type="entry name" value="Spo12"/>
</dbReference>
<evidence type="ECO:0000313" key="3">
    <source>
        <dbReference type="Proteomes" id="UP000567885"/>
    </source>
</evidence>
<feature type="compositionally biased region" description="Basic and acidic residues" evidence="1">
    <location>
        <begin position="1"/>
        <end position="11"/>
    </location>
</feature>
<evidence type="ECO:0000313" key="2">
    <source>
        <dbReference type="EMBL" id="KAF5660377.1"/>
    </source>
</evidence>
<evidence type="ECO:0008006" key="4">
    <source>
        <dbReference type="Google" id="ProtNLM"/>
    </source>
</evidence>
<keyword evidence="3" id="KW-1185">Reference proteome</keyword>
<dbReference type="Proteomes" id="UP000567885">
    <property type="component" value="Unassembled WGS sequence"/>
</dbReference>
<accession>A0A8H5WF89</accession>
<comment type="caution">
    <text evidence="2">The sequence shown here is derived from an EMBL/GenBank/DDBJ whole genome shotgun (WGS) entry which is preliminary data.</text>
</comment>
<dbReference type="EMBL" id="JAAGWQ010000197">
    <property type="protein sequence ID" value="KAF5660377.1"/>
    <property type="molecule type" value="Genomic_DNA"/>
</dbReference>
<dbReference type="OrthoDB" id="5578329at2759"/>
<dbReference type="AlphaFoldDB" id="A0A8H5WF89"/>
<dbReference type="Pfam" id="PF05032">
    <property type="entry name" value="Spo12"/>
    <property type="match status" value="1"/>
</dbReference>
<organism evidence="2 3">
    <name type="scientific">Fusarium heterosporum</name>
    <dbReference type="NCBI Taxonomy" id="42747"/>
    <lineage>
        <taxon>Eukaryota</taxon>
        <taxon>Fungi</taxon>
        <taxon>Dikarya</taxon>
        <taxon>Ascomycota</taxon>
        <taxon>Pezizomycotina</taxon>
        <taxon>Sordariomycetes</taxon>
        <taxon>Hypocreomycetidae</taxon>
        <taxon>Hypocreales</taxon>
        <taxon>Nectriaceae</taxon>
        <taxon>Fusarium</taxon>
        <taxon>Fusarium heterosporum species complex</taxon>
    </lineage>
</organism>
<sequence>MSAKILADKDVNAPMTEQPMGKDVKSMEYHRQVLQSKMAEEDSSNTYVSPSDNIMSPCTAKINTLRNKHASKFVSLLFLPALRSSTNMPFHRAKPKTLFAQASAKKLQSDNPFGAKPVPAKASFQL</sequence>
<proteinExistence type="predicted"/>
<protein>
    <recommendedName>
        <fullName evidence="4">Spo12-like protein</fullName>
    </recommendedName>
</protein>
<feature type="region of interest" description="Disordered" evidence="1">
    <location>
        <begin position="103"/>
        <end position="126"/>
    </location>
</feature>
<name>A0A8H5WF89_FUSHE</name>
<gene>
    <name evidence="2" type="ORF">FHETE_8919</name>
</gene>
<feature type="region of interest" description="Disordered" evidence="1">
    <location>
        <begin position="1"/>
        <end position="27"/>
    </location>
</feature>
<evidence type="ECO:0000256" key="1">
    <source>
        <dbReference type="SAM" id="MobiDB-lite"/>
    </source>
</evidence>
<reference evidence="2 3" key="1">
    <citation type="submission" date="2020-05" db="EMBL/GenBank/DDBJ databases">
        <title>Identification and distribution of gene clusters putatively required for synthesis of sphingolipid metabolism inhibitors in phylogenetically diverse species of the filamentous fungus Fusarium.</title>
        <authorList>
            <person name="Kim H.-S."/>
            <person name="Busman M."/>
            <person name="Brown D.W."/>
            <person name="Divon H."/>
            <person name="Uhlig S."/>
            <person name="Proctor R.H."/>
        </authorList>
    </citation>
    <scope>NUCLEOTIDE SEQUENCE [LARGE SCALE GENOMIC DNA]</scope>
    <source>
        <strain evidence="2 3">NRRL 20693</strain>
    </source>
</reference>